<dbReference type="Proteomes" id="UP000278398">
    <property type="component" value="Unassembled WGS sequence"/>
</dbReference>
<dbReference type="InterPro" id="IPR000888">
    <property type="entry name" value="RmlC-like"/>
</dbReference>
<dbReference type="EC" id="5.1.3.13" evidence="3"/>
<comment type="caution">
    <text evidence="11">The sequence shown here is derived from an EMBL/GenBank/DDBJ whole genome shotgun (WGS) entry which is preliminary data.</text>
</comment>
<evidence type="ECO:0000256" key="1">
    <source>
        <dbReference type="ARBA" id="ARBA00001298"/>
    </source>
</evidence>
<dbReference type="GO" id="GO:0008830">
    <property type="term" value="F:dTDP-4-dehydrorhamnose 3,5-epimerase activity"/>
    <property type="evidence" value="ECO:0007669"/>
    <property type="project" value="UniProtKB-EC"/>
</dbReference>
<dbReference type="GO" id="GO:0005829">
    <property type="term" value="C:cytosol"/>
    <property type="evidence" value="ECO:0007669"/>
    <property type="project" value="TreeGrafter"/>
</dbReference>
<feature type="active site" description="Proton donor" evidence="8">
    <location>
        <position position="121"/>
    </location>
</feature>
<feature type="region of interest" description="Disordered" evidence="10">
    <location>
        <begin position="148"/>
        <end position="182"/>
    </location>
</feature>
<dbReference type="GO" id="GO:0019305">
    <property type="term" value="P:dTDP-rhamnose biosynthetic process"/>
    <property type="evidence" value="ECO:0007669"/>
    <property type="project" value="TreeGrafter"/>
</dbReference>
<dbReference type="PANTHER" id="PTHR21047:SF2">
    <property type="entry name" value="THYMIDINE DIPHOSPHO-4-KETO-RHAMNOSE 3,5-EPIMERASE"/>
    <property type="match status" value="1"/>
</dbReference>
<dbReference type="Pfam" id="PF00908">
    <property type="entry name" value="dTDP_sugar_isom"/>
    <property type="match status" value="1"/>
</dbReference>
<dbReference type="Gene3D" id="2.60.120.10">
    <property type="entry name" value="Jelly Rolls"/>
    <property type="match status" value="1"/>
</dbReference>
<dbReference type="AlphaFoldDB" id="A0A3R9ZHQ5"/>
<sequence>MTEGSIDGVVVRDLVVHADARGALRELYVADWVPTPAFQQWNLVTSLAGTLRGVHVHPRHSDYLHVISGRLLLGLHDLRPDDPAARRSQMLELDAERPQVAFIPHGVCHGFYFPVSTTYVYGLSSRWSASEENGCRYDDPRLGLRWPTRDPVLSPRDEAPATDYDEMRAAWAASTSRHAESP</sequence>
<evidence type="ECO:0000256" key="10">
    <source>
        <dbReference type="SAM" id="MobiDB-lite"/>
    </source>
</evidence>
<gene>
    <name evidence="11" type="ORF">EJC49_24685</name>
</gene>
<dbReference type="InterPro" id="IPR014710">
    <property type="entry name" value="RmlC-like_jellyroll"/>
</dbReference>
<evidence type="ECO:0000256" key="8">
    <source>
        <dbReference type="PIRSR" id="PIRSR600888-1"/>
    </source>
</evidence>
<evidence type="ECO:0000313" key="12">
    <source>
        <dbReference type="Proteomes" id="UP000278398"/>
    </source>
</evidence>
<dbReference type="InterPro" id="IPR011051">
    <property type="entry name" value="RmlC_Cupin_sf"/>
</dbReference>
<keyword evidence="12" id="KW-1185">Reference proteome</keyword>
<reference evidence="11 12" key="1">
    <citation type="submission" date="2018-12" db="EMBL/GenBank/DDBJ databases">
        <title>Mesorhizobium carbonis sp. nov., isolated from coal mine water.</title>
        <authorList>
            <person name="Xin W."/>
            <person name="Xu Z."/>
            <person name="Xiang F."/>
            <person name="Zhang J."/>
            <person name="Xi L."/>
            <person name="Liu J."/>
        </authorList>
    </citation>
    <scope>NUCLEOTIDE SEQUENCE [LARGE SCALE GENOMIC DNA]</scope>
    <source>
        <strain evidence="11 12">B2.3</strain>
    </source>
</reference>
<comment type="function">
    <text evidence="2">Catalyzes the epimerization of the C3' and C5'positions of dTDP-6-deoxy-D-xylo-4-hexulose, forming dTDP-6-deoxy-L-lyxo-4-hexulose.</text>
</comment>
<dbReference type="RefSeq" id="WP_126702584.1">
    <property type="nucleotide sequence ID" value="NZ_RWKW01000146.1"/>
</dbReference>
<dbReference type="OrthoDB" id="9800680at2"/>
<protein>
    <recommendedName>
        <fullName evidence="4">dTDP-4-dehydrorhamnose 3,5-epimerase</fullName>
        <ecNumber evidence="3">5.1.3.13</ecNumber>
    </recommendedName>
    <alternativeName>
        <fullName evidence="6">Thymidine diphospho-4-keto-rhamnose 3,5-epimerase</fullName>
    </alternativeName>
    <alternativeName>
        <fullName evidence="5">dTDP-4-keto-6-deoxyglucose 3,5-epimerase</fullName>
    </alternativeName>
    <alternativeName>
        <fullName evidence="7">dTDP-6-deoxy-D-xylo-4-hexulose 3,5-epimerase</fullName>
    </alternativeName>
</protein>
<dbReference type="GO" id="GO:0000271">
    <property type="term" value="P:polysaccharide biosynthetic process"/>
    <property type="evidence" value="ECO:0007669"/>
    <property type="project" value="TreeGrafter"/>
</dbReference>
<evidence type="ECO:0000256" key="2">
    <source>
        <dbReference type="ARBA" id="ARBA00001997"/>
    </source>
</evidence>
<evidence type="ECO:0000256" key="6">
    <source>
        <dbReference type="ARBA" id="ARBA00031424"/>
    </source>
</evidence>
<evidence type="ECO:0000256" key="4">
    <source>
        <dbReference type="ARBA" id="ARBA00019595"/>
    </source>
</evidence>
<dbReference type="SUPFAM" id="SSF51182">
    <property type="entry name" value="RmlC-like cupins"/>
    <property type="match status" value="1"/>
</dbReference>
<evidence type="ECO:0000313" key="11">
    <source>
        <dbReference type="EMBL" id="RST80095.1"/>
    </source>
</evidence>
<name>A0A3R9ZHQ5_9HYPH</name>
<evidence type="ECO:0000256" key="3">
    <source>
        <dbReference type="ARBA" id="ARBA00012098"/>
    </source>
</evidence>
<feature type="active site" description="Proton acceptor" evidence="8">
    <location>
        <position position="55"/>
    </location>
</feature>
<evidence type="ECO:0000256" key="7">
    <source>
        <dbReference type="ARBA" id="ARBA00033311"/>
    </source>
</evidence>
<evidence type="ECO:0000256" key="5">
    <source>
        <dbReference type="ARBA" id="ARBA00029758"/>
    </source>
</evidence>
<comment type="catalytic activity">
    <reaction evidence="1">
        <text>dTDP-4-dehydro-6-deoxy-alpha-D-glucose = dTDP-4-dehydro-beta-L-rhamnose</text>
        <dbReference type="Rhea" id="RHEA:16969"/>
        <dbReference type="ChEBI" id="CHEBI:57649"/>
        <dbReference type="ChEBI" id="CHEBI:62830"/>
        <dbReference type="EC" id="5.1.3.13"/>
    </reaction>
</comment>
<accession>A0A3R9ZHQ5</accession>
<proteinExistence type="predicted"/>
<dbReference type="PANTHER" id="PTHR21047">
    <property type="entry name" value="DTDP-6-DEOXY-D-GLUCOSE-3,5 EPIMERASE"/>
    <property type="match status" value="1"/>
</dbReference>
<feature type="site" description="Participates in a stacking interaction with the thymidine ring of dTDP-4-oxo-6-deoxyglucose" evidence="9">
    <location>
        <position position="127"/>
    </location>
</feature>
<organism evidence="11 12">
    <name type="scientific">Aquibium carbonis</name>
    <dbReference type="NCBI Taxonomy" id="2495581"/>
    <lineage>
        <taxon>Bacteria</taxon>
        <taxon>Pseudomonadati</taxon>
        <taxon>Pseudomonadota</taxon>
        <taxon>Alphaproteobacteria</taxon>
        <taxon>Hyphomicrobiales</taxon>
        <taxon>Phyllobacteriaceae</taxon>
        <taxon>Aquibium</taxon>
    </lineage>
</organism>
<dbReference type="EMBL" id="RWKW01000146">
    <property type="protein sequence ID" value="RST80095.1"/>
    <property type="molecule type" value="Genomic_DNA"/>
</dbReference>
<evidence type="ECO:0000256" key="9">
    <source>
        <dbReference type="PIRSR" id="PIRSR600888-3"/>
    </source>
</evidence>